<dbReference type="InterPro" id="IPR029515">
    <property type="entry name" value="Liprin"/>
</dbReference>
<organism evidence="4 5">
    <name type="scientific">Dryococelus australis</name>
    <dbReference type="NCBI Taxonomy" id="614101"/>
    <lineage>
        <taxon>Eukaryota</taxon>
        <taxon>Metazoa</taxon>
        <taxon>Ecdysozoa</taxon>
        <taxon>Arthropoda</taxon>
        <taxon>Hexapoda</taxon>
        <taxon>Insecta</taxon>
        <taxon>Pterygota</taxon>
        <taxon>Neoptera</taxon>
        <taxon>Polyneoptera</taxon>
        <taxon>Phasmatodea</taxon>
        <taxon>Verophasmatodea</taxon>
        <taxon>Anareolatae</taxon>
        <taxon>Phasmatidae</taxon>
        <taxon>Eurycanthinae</taxon>
        <taxon>Dryococelus</taxon>
    </lineage>
</organism>
<dbReference type="PROSITE" id="PS50105">
    <property type="entry name" value="SAM_DOMAIN"/>
    <property type="match status" value="1"/>
</dbReference>
<comment type="caution">
    <text evidence="4">The sequence shown here is derived from an EMBL/GenBank/DDBJ whole genome shotgun (WGS) entry which is preliminary data.</text>
</comment>
<gene>
    <name evidence="4" type="ORF">PR048_027584</name>
</gene>
<evidence type="ECO:0000256" key="2">
    <source>
        <dbReference type="ARBA" id="ARBA00023054"/>
    </source>
</evidence>
<accession>A0ABQ9GGW9</accession>
<name>A0ABQ9GGW9_9NEOP</name>
<dbReference type="InterPro" id="IPR013761">
    <property type="entry name" value="SAM/pointed_sf"/>
</dbReference>
<dbReference type="SMART" id="SM00454">
    <property type="entry name" value="SAM"/>
    <property type="match status" value="1"/>
</dbReference>
<feature type="domain" description="SAM" evidence="3">
    <location>
        <begin position="54"/>
        <end position="112"/>
    </location>
</feature>
<proteinExistence type="predicted"/>
<dbReference type="SUPFAM" id="SSF47769">
    <property type="entry name" value="SAM/Pointed domain"/>
    <property type="match status" value="1"/>
</dbReference>
<evidence type="ECO:0000313" key="5">
    <source>
        <dbReference type="Proteomes" id="UP001159363"/>
    </source>
</evidence>
<evidence type="ECO:0000313" key="4">
    <source>
        <dbReference type="EMBL" id="KAJ8871276.1"/>
    </source>
</evidence>
<evidence type="ECO:0000259" key="3">
    <source>
        <dbReference type="PROSITE" id="PS50105"/>
    </source>
</evidence>
<dbReference type="Proteomes" id="UP001159363">
    <property type="component" value="Chromosome 11"/>
</dbReference>
<keyword evidence="2" id="KW-0175">Coiled coil</keyword>
<dbReference type="PANTHER" id="PTHR12587:SF14">
    <property type="entry name" value="AT31531P"/>
    <property type="match status" value="1"/>
</dbReference>
<dbReference type="PANTHER" id="PTHR12587">
    <property type="entry name" value="LAR INTERACTING PROTEIN LIP -RELATED PROTEIN"/>
    <property type="match status" value="1"/>
</dbReference>
<reference evidence="4 5" key="1">
    <citation type="submission" date="2023-02" db="EMBL/GenBank/DDBJ databases">
        <title>LHISI_Scaffold_Assembly.</title>
        <authorList>
            <person name="Stuart O.P."/>
            <person name="Cleave R."/>
            <person name="Magrath M.J.L."/>
            <person name="Mikheyev A.S."/>
        </authorList>
    </citation>
    <scope>NUCLEOTIDE SEQUENCE [LARGE SCALE GENOMIC DNA]</scope>
    <source>
        <strain evidence="4">Daus_M_001</strain>
        <tissue evidence="4">Leg muscle</tissue>
    </source>
</reference>
<keyword evidence="1" id="KW-0677">Repeat</keyword>
<sequence>MSSVTWTVSDVYVRMLQNPLHRKKLQLALLSKQENVTSLDSHLEPAGRLDTAWVLRWLDDVGLPQHKEAFLAARVDGRLLHRLTMDDLAMLHVSSHLHVASVRRGIQVLLTSYCCH</sequence>
<dbReference type="EMBL" id="JARBHB010000012">
    <property type="protein sequence ID" value="KAJ8871276.1"/>
    <property type="molecule type" value="Genomic_DNA"/>
</dbReference>
<protein>
    <recommendedName>
        <fullName evidence="3">SAM domain-containing protein</fullName>
    </recommendedName>
</protein>
<evidence type="ECO:0000256" key="1">
    <source>
        <dbReference type="ARBA" id="ARBA00022737"/>
    </source>
</evidence>
<dbReference type="Gene3D" id="1.10.150.50">
    <property type="entry name" value="Transcription Factor, Ets-1"/>
    <property type="match status" value="1"/>
</dbReference>
<keyword evidence="5" id="KW-1185">Reference proteome</keyword>
<dbReference type="Pfam" id="PF00536">
    <property type="entry name" value="SAM_1"/>
    <property type="match status" value="1"/>
</dbReference>
<dbReference type="InterPro" id="IPR001660">
    <property type="entry name" value="SAM"/>
</dbReference>